<dbReference type="InterPro" id="IPR056209">
    <property type="entry name" value="SU10_adaptor"/>
</dbReference>
<protein>
    <submittedName>
        <fullName evidence="1">Uncharacterized protein</fullName>
    </submittedName>
</protein>
<accession>A0A0F9JKC9</accession>
<comment type="caution">
    <text evidence="1">The sequence shown here is derived from an EMBL/GenBank/DDBJ whole genome shotgun (WGS) entry which is preliminary data.</text>
</comment>
<name>A0A0F9JKC9_9ZZZZ</name>
<proteinExistence type="predicted"/>
<gene>
    <name evidence="1" type="ORF">LCGC14_1442320</name>
</gene>
<dbReference type="Pfam" id="PF24175">
    <property type="entry name" value="SU10_adaptor"/>
    <property type="match status" value="1"/>
</dbReference>
<reference evidence="1" key="1">
    <citation type="journal article" date="2015" name="Nature">
        <title>Complex archaea that bridge the gap between prokaryotes and eukaryotes.</title>
        <authorList>
            <person name="Spang A."/>
            <person name="Saw J.H."/>
            <person name="Jorgensen S.L."/>
            <person name="Zaremba-Niedzwiedzka K."/>
            <person name="Martijn J."/>
            <person name="Lind A.E."/>
            <person name="van Eijk R."/>
            <person name="Schleper C."/>
            <person name="Guy L."/>
            <person name="Ettema T.J."/>
        </authorList>
    </citation>
    <scope>NUCLEOTIDE SEQUENCE</scope>
</reference>
<dbReference type="AlphaFoldDB" id="A0A0F9JKC9"/>
<evidence type="ECO:0000313" key="1">
    <source>
        <dbReference type="EMBL" id="KKM70284.1"/>
    </source>
</evidence>
<sequence length="229" mass="25039">MATVQDLLDLLDDKLLGYSGALETVGGSTGVEKKIRQLNAGQHKVWQILVGAGKPGRANWFGKNSNITYPVSDRDQFLPTDFHDLLSVESSSVRMKASGWHKAAWQEERQKTGNVDPTTLDALHYIVSGDFSPTLHISRFTLGVTVTIHYTSILTDWTAAADSTVRIPVPYYDAIVNYAAACLTNAVHHPEVAQGWTNKWDDDQKLIALAGAVRQVGDEVSPESFDTAG</sequence>
<dbReference type="EMBL" id="LAZR01009848">
    <property type="protein sequence ID" value="KKM70284.1"/>
    <property type="molecule type" value="Genomic_DNA"/>
</dbReference>
<organism evidence="1">
    <name type="scientific">marine sediment metagenome</name>
    <dbReference type="NCBI Taxonomy" id="412755"/>
    <lineage>
        <taxon>unclassified sequences</taxon>
        <taxon>metagenomes</taxon>
        <taxon>ecological metagenomes</taxon>
    </lineage>
</organism>